<dbReference type="SUPFAM" id="SSF48371">
    <property type="entry name" value="ARM repeat"/>
    <property type="match status" value="1"/>
</dbReference>
<dbReference type="GO" id="GO:0003743">
    <property type="term" value="F:translation initiation factor activity"/>
    <property type="evidence" value="ECO:0007669"/>
    <property type="project" value="UniProtKB-KW"/>
</dbReference>
<dbReference type="Proteomes" id="UP001152795">
    <property type="component" value="Unassembled WGS sequence"/>
</dbReference>
<dbReference type="InterPro" id="IPR016024">
    <property type="entry name" value="ARM-type_fold"/>
</dbReference>
<comment type="caution">
    <text evidence="2">The sequence shown here is derived from an EMBL/GenBank/DDBJ whole genome shotgun (WGS) entry which is preliminary data.</text>
</comment>
<proteinExistence type="predicted"/>
<dbReference type="EMBL" id="CACRXK020005916">
    <property type="protein sequence ID" value="CAB4007797.1"/>
    <property type="molecule type" value="Genomic_DNA"/>
</dbReference>
<feature type="region of interest" description="Disordered" evidence="1">
    <location>
        <begin position="293"/>
        <end position="332"/>
    </location>
</feature>
<gene>
    <name evidence="2" type="ORF">PACLA_8A078757</name>
</gene>
<dbReference type="Pfam" id="PF02854">
    <property type="entry name" value="MIF4G"/>
    <property type="match status" value="1"/>
</dbReference>
<keyword evidence="2" id="KW-0396">Initiation factor</keyword>
<reference evidence="2" key="1">
    <citation type="submission" date="2020-04" db="EMBL/GenBank/DDBJ databases">
        <authorList>
            <person name="Alioto T."/>
            <person name="Alioto T."/>
            <person name="Gomez Garrido J."/>
        </authorList>
    </citation>
    <scope>NUCLEOTIDE SEQUENCE</scope>
    <source>
        <strain evidence="2">A484AB</strain>
    </source>
</reference>
<name>A0A6S7HTK3_PARCT</name>
<feature type="compositionally biased region" description="Basic and acidic residues" evidence="1">
    <location>
        <begin position="1"/>
        <end position="11"/>
    </location>
</feature>
<organism evidence="2 3">
    <name type="scientific">Paramuricea clavata</name>
    <name type="common">Red gorgonian</name>
    <name type="synonym">Violescent sea-whip</name>
    <dbReference type="NCBI Taxonomy" id="317549"/>
    <lineage>
        <taxon>Eukaryota</taxon>
        <taxon>Metazoa</taxon>
        <taxon>Cnidaria</taxon>
        <taxon>Anthozoa</taxon>
        <taxon>Octocorallia</taxon>
        <taxon>Malacalcyonacea</taxon>
        <taxon>Plexauridae</taxon>
        <taxon>Paramuricea</taxon>
    </lineage>
</organism>
<sequence length="430" mass="49287">MHEQDISEFKLKRSKNPWQRPKEKEKKLSKEERKTAELYRNVVAILNKITPQKFKILVKQFMGLNIDTSERLEGAVDRIVEKAICEPMYSVAYANLSRCLFSIKVADAEGNDVSFRKLFMNRCQKEFEREKEDEKAFAEKIKQLEGLSEEEKKAKKEKMDEAIAKNKKRMLANIRFIGELFKLRLLTENIMHDCVFKLLRAGDEESLESMCMLLFIIGEDLDSDKAKPRMEQYFDQINRIIAAKKISSRVIFKLRDVIELRQNKWLSRREENFYPKTIDRIHKEAQIEKMLEQRSTGQLPAKNNKHKKVRPGGRDYSKPTSNDGWIATGKGGMSFPIHQNKLRNMAKRANNEEISVGPSGRFGQWGRGNSAGLKNSSQEQDQPQANRFSALSSGGGGGDMPSNRPYDPRRSNSAGSRPSSGGSRGSDKSR</sequence>
<evidence type="ECO:0000256" key="1">
    <source>
        <dbReference type="SAM" id="MobiDB-lite"/>
    </source>
</evidence>
<dbReference type="GO" id="GO:0003729">
    <property type="term" value="F:mRNA binding"/>
    <property type="evidence" value="ECO:0007669"/>
    <property type="project" value="TreeGrafter"/>
</dbReference>
<dbReference type="FunFam" id="1.25.40.180:FF:000001">
    <property type="entry name" value="Eukaryotic translation initiation factor 4 gamma, 3, putative"/>
    <property type="match status" value="1"/>
</dbReference>
<feature type="compositionally biased region" description="Low complexity" evidence="1">
    <location>
        <begin position="411"/>
        <end position="421"/>
    </location>
</feature>
<dbReference type="InterPro" id="IPR003890">
    <property type="entry name" value="MIF4G-like_typ-3"/>
</dbReference>
<dbReference type="AlphaFoldDB" id="A0A6S7HTK3"/>
<protein>
    <submittedName>
        <fullName evidence="2">Eukaryotic translation initiation factor 4 gamma 3-like isoform X3</fullName>
    </submittedName>
</protein>
<keyword evidence="2" id="KW-0648">Protein biosynthesis</keyword>
<feature type="compositionally biased region" description="Polar residues" evidence="1">
    <location>
        <begin position="372"/>
        <end position="392"/>
    </location>
</feature>
<dbReference type="PANTHER" id="PTHR23253:SF78">
    <property type="entry name" value="EUKARYOTIC TRANSLATION INITIATION FACTOR 4G1, ISOFORM B-RELATED"/>
    <property type="match status" value="1"/>
</dbReference>
<evidence type="ECO:0000313" key="3">
    <source>
        <dbReference type="Proteomes" id="UP001152795"/>
    </source>
</evidence>
<dbReference type="PANTHER" id="PTHR23253">
    <property type="entry name" value="EUKARYOTIC TRANSLATION INITIATION FACTOR 4 GAMMA"/>
    <property type="match status" value="1"/>
</dbReference>
<feature type="region of interest" description="Disordered" evidence="1">
    <location>
        <begin position="354"/>
        <end position="430"/>
    </location>
</feature>
<evidence type="ECO:0000313" key="2">
    <source>
        <dbReference type="EMBL" id="CAB4007797.1"/>
    </source>
</evidence>
<dbReference type="Gene3D" id="1.25.40.180">
    <property type="match status" value="1"/>
</dbReference>
<accession>A0A6S7HTK3</accession>
<dbReference type="OrthoDB" id="514777at2759"/>
<feature type="compositionally biased region" description="Basic and acidic residues" evidence="1">
    <location>
        <begin position="20"/>
        <end position="29"/>
    </location>
</feature>
<feature type="region of interest" description="Disordered" evidence="1">
    <location>
        <begin position="1"/>
        <end position="29"/>
    </location>
</feature>
<dbReference type="SMART" id="SM00543">
    <property type="entry name" value="MIF4G"/>
    <property type="match status" value="1"/>
</dbReference>
<feature type="non-terminal residue" evidence="2">
    <location>
        <position position="430"/>
    </location>
</feature>
<dbReference type="GO" id="GO:0016281">
    <property type="term" value="C:eukaryotic translation initiation factor 4F complex"/>
    <property type="evidence" value="ECO:0007669"/>
    <property type="project" value="TreeGrafter"/>
</dbReference>
<keyword evidence="3" id="KW-1185">Reference proteome</keyword>